<keyword evidence="3" id="KW-1185">Reference proteome</keyword>
<dbReference type="OrthoDB" id="10664537at2759"/>
<evidence type="ECO:0000256" key="1">
    <source>
        <dbReference type="SAM" id="MobiDB-lite"/>
    </source>
</evidence>
<protein>
    <submittedName>
        <fullName evidence="2">4884_t:CDS:1</fullName>
    </submittedName>
</protein>
<name>A0A9N9JQI9_9GLOM</name>
<dbReference type="EMBL" id="CAJVPY010027624">
    <property type="protein sequence ID" value="CAG8791441.1"/>
    <property type="molecule type" value="Genomic_DNA"/>
</dbReference>
<evidence type="ECO:0000313" key="3">
    <source>
        <dbReference type="Proteomes" id="UP000789405"/>
    </source>
</evidence>
<accession>A0A9N9JQI9</accession>
<comment type="caution">
    <text evidence="2">The sequence shown here is derived from an EMBL/GenBank/DDBJ whole genome shotgun (WGS) entry which is preliminary data.</text>
</comment>
<organism evidence="2 3">
    <name type="scientific">Dentiscutata erythropus</name>
    <dbReference type="NCBI Taxonomy" id="1348616"/>
    <lineage>
        <taxon>Eukaryota</taxon>
        <taxon>Fungi</taxon>
        <taxon>Fungi incertae sedis</taxon>
        <taxon>Mucoromycota</taxon>
        <taxon>Glomeromycotina</taxon>
        <taxon>Glomeromycetes</taxon>
        <taxon>Diversisporales</taxon>
        <taxon>Gigasporaceae</taxon>
        <taxon>Dentiscutata</taxon>
    </lineage>
</organism>
<feature type="region of interest" description="Disordered" evidence="1">
    <location>
        <begin position="1"/>
        <end position="28"/>
    </location>
</feature>
<evidence type="ECO:0000313" key="2">
    <source>
        <dbReference type="EMBL" id="CAG8791441.1"/>
    </source>
</evidence>
<feature type="compositionally biased region" description="Basic and acidic residues" evidence="1">
    <location>
        <begin position="1"/>
        <end position="24"/>
    </location>
</feature>
<feature type="non-terminal residue" evidence="2">
    <location>
        <position position="1"/>
    </location>
</feature>
<gene>
    <name evidence="2" type="ORF">DERYTH_LOCUS21514</name>
</gene>
<sequence length="68" mass="7518">DPDDNKAPGDYDKEEAPGDHDNSKGHHPKISLINIFDDLEVFPDESSNVLAKLDGNVSEKDGQKKENK</sequence>
<dbReference type="Proteomes" id="UP000789405">
    <property type="component" value="Unassembled WGS sequence"/>
</dbReference>
<feature type="non-terminal residue" evidence="2">
    <location>
        <position position="68"/>
    </location>
</feature>
<proteinExistence type="predicted"/>
<dbReference type="AlphaFoldDB" id="A0A9N9JQI9"/>
<reference evidence="2" key="1">
    <citation type="submission" date="2021-06" db="EMBL/GenBank/DDBJ databases">
        <authorList>
            <person name="Kallberg Y."/>
            <person name="Tangrot J."/>
            <person name="Rosling A."/>
        </authorList>
    </citation>
    <scope>NUCLEOTIDE SEQUENCE</scope>
    <source>
        <strain evidence="2">MA453B</strain>
    </source>
</reference>